<gene>
    <name evidence="2" type="ORF">BC781_105199</name>
</gene>
<evidence type="ECO:0000259" key="1">
    <source>
        <dbReference type="Pfam" id="PF19569"/>
    </source>
</evidence>
<dbReference type="AlphaFoldDB" id="A0A315Z7V8"/>
<dbReference type="RefSeq" id="WP_109620582.1">
    <property type="nucleotide sequence ID" value="NZ_QGDO01000005.1"/>
</dbReference>
<reference evidence="2 3" key="1">
    <citation type="submission" date="2018-03" db="EMBL/GenBank/DDBJ databases">
        <title>Genomic Encyclopedia of Archaeal and Bacterial Type Strains, Phase II (KMG-II): from individual species to whole genera.</title>
        <authorList>
            <person name="Goeker M."/>
        </authorList>
    </citation>
    <scope>NUCLEOTIDE SEQUENCE [LARGE SCALE GENOMIC DNA]</scope>
    <source>
        <strain evidence="2 3">DSM 28229</strain>
    </source>
</reference>
<dbReference type="SUPFAM" id="SSF55961">
    <property type="entry name" value="Bet v1-like"/>
    <property type="match status" value="1"/>
</dbReference>
<dbReference type="Proteomes" id="UP000245535">
    <property type="component" value="Unassembled WGS sequence"/>
</dbReference>
<name>A0A315Z7V8_SEDFL</name>
<feature type="domain" description="START-like" evidence="1">
    <location>
        <begin position="2"/>
        <end position="127"/>
    </location>
</feature>
<accession>A0A315Z7V8</accession>
<keyword evidence="3" id="KW-1185">Reference proteome</keyword>
<dbReference type="EMBL" id="QGDO01000005">
    <property type="protein sequence ID" value="PWJ40131.1"/>
    <property type="molecule type" value="Genomic_DNA"/>
</dbReference>
<organism evidence="2 3">
    <name type="scientific">Sediminitomix flava</name>
    <dbReference type="NCBI Taxonomy" id="379075"/>
    <lineage>
        <taxon>Bacteria</taxon>
        <taxon>Pseudomonadati</taxon>
        <taxon>Bacteroidota</taxon>
        <taxon>Cytophagia</taxon>
        <taxon>Cytophagales</taxon>
        <taxon>Flammeovirgaceae</taxon>
        <taxon>Sediminitomix</taxon>
    </lineage>
</organism>
<dbReference type="Pfam" id="PF19569">
    <property type="entry name" value="START_2"/>
    <property type="match status" value="1"/>
</dbReference>
<comment type="caution">
    <text evidence="2">The sequence shown here is derived from an EMBL/GenBank/DDBJ whole genome shotgun (WGS) entry which is preliminary data.</text>
</comment>
<sequence>MSKFKYEAEFEVNAPVGMLFPYLSTRSGLGDWFADKVEVLPDKKTFIFTWEEDERKAKQTLLKADSHVKFEFEEEEDPSFFEFHLDFSEMTQTCFIRVVDYSDMDDLAELGELWSNYIDKLKTIVGA</sequence>
<protein>
    <recommendedName>
        <fullName evidence="1">START-like domain-containing protein</fullName>
    </recommendedName>
</protein>
<proteinExistence type="predicted"/>
<evidence type="ECO:0000313" key="3">
    <source>
        <dbReference type="Proteomes" id="UP000245535"/>
    </source>
</evidence>
<dbReference type="InterPro" id="IPR023393">
    <property type="entry name" value="START-like_dom_sf"/>
</dbReference>
<dbReference type="InterPro" id="IPR045736">
    <property type="entry name" value="START_2"/>
</dbReference>
<dbReference type="OrthoDB" id="667567at2"/>
<dbReference type="Gene3D" id="3.30.530.20">
    <property type="match status" value="1"/>
</dbReference>
<evidence type="ECO:0000313" key="2">
    <source>
        <dbReference type="EMBL" id="PWJ40131.1"/>
    </source>
</evidence>